<organism evidence="2 3">
    <name type="scientific">Dyadobacter chenhuakuii</name>
    <dbReference type="NCBI Taxonomy" id="2909339"/>
    <lineage>
        <taxon>Bacteria</taxon>
        <taxon>Pseudomonadati</taxon>
        <taxon>Bacteroidota</taxon>
        <taxon>Cytophagia</taxon>
        <taxon>Cytophagales</taxon>
        <taxon>Spirosomataceae</taxon>
        <taxon>Dyadobacter</taxon>
    </lineage>
</organism>
<dbReference type="AlphaFoldDB" id="A0A9X1QCF7"/>
<keyword evidence="1" id="KW-0812">Transmembrane</keyword>
<evidence type="ECO:0000313" key="2">
    <source>
        <dbReference type="EMBL" id="MCF2497922.1"/>
    </source>
</evidence>
<dbReference type="EMBL" id="JAKFFV010000004">
    <property type="protein sequence ID" value="MCF2497922.1"/>
    <property type="molecule type" value="Genomic_DNA"/>
</dbReference>
<accession>A0A9X1QCF7</accession>
<keyword evidence="1" id="KW-1133">Transmembrane helix</keyword>
<evidence type="ECO:0000256" key="1">
    <source>
        <dbReference type="SAM" id="Phobius"/>
    </source>
</evidence>
<dbReference type="RefSeq" id="WP_235177201.1">
    <property type="nucleotide sequence ID" value="NZ_JAKFFV010000004.1"/>
</dbReference>
<comment type="caution">
    <text evidence="2">The sequence shown here is derived from an EMBL/GenBank/DDBJ whole genome shotgun (WGS) entry which is preliminary data.</text>
</comment>
<dbReference type="Proteomes" id="UP001139411">
    <property type="component" value="Unassembled WGS sequence"/>
</dbReference>
<reference evidence="2" key="1">
    <citation type="submission" date="2022-01" db="EMBL/GenBank/DDBJ databases">
        <title>Novel species in genus Dyadobacter.</title>
        <authorList>
            <person name="Ma C."/>
        </authorList>
    </citation>
    <scope>NUCLEOTIDE SEQUENCE</scope>
    <source>
        <strain evidence="2">CY357</strain>
    </source>
</reference>
<gene>
    <name evidence="2" type="ORF">L0661_06370</name>
</gene>
<proteinExistence type="predicted"/>
<evidence type="ECO:0000313" key="3">
    <source>
        <dbReference type="Proteomes" id="UP001139411"/>
    </source>
</evidence>
<sequence>MQAKDQAVPLLSGSKTLVVATFFMLVVLISRCSREKIEPHLDVPGSARHMIYQKYPAAEISKMKVLEPGKVYQLNFRYKGANYQSVVNNAGILNTARQADEEIPEALLAKLETLAIRGGRISNHRVVESYYAGGPDKEDVYDYHLNGKDYVLTGGAYGVILRPYQQTSYVTKSLDDLPEKIRQFINSRHKPNHAFVNSLTNLNEPSREYIMENNELTFMECVVSIFPDGSKIYSVTVNFLGVTGLSGMRFDEDGNLISIPQFNRIRQFNTDFTTLSWISNLKTSEIKYFQDLFAAQSHLFGFNLDSQQNFGKSFKSEFENFKCYEFELYNSNRERWSMHYNEQKALVYYSYSSPQ</sequence>
<feature type="transmembrane region" description="Helical" evidence="1">
    <location>
        <begin position="7"/>
        <end position="29"/>
    </location>
</feature>
<name>A0A9X1QCF7_9BACT</name>
<keyword evidence="1" id="KW-0472">Membrane</keyword>
<protein>
    <submittedName>
        <fullName evidence="2">Uncharacterized protein</fullName>
    </submittedName>
</protein>